<dbReference type="OrthoDB" id="408631at2759"/>
<proteinExistence type="inferred from homology"/>
<evidence type="ECO:0000256" key="3">
    <source>
        <dbReference type="SAM" id="SignalP"/>
    </source>
</evidence>
<dbReference type="RefSeq" id="XP_040700031.1">
    <property type="nucleotide sequence ID" value="XM_040847636.1"/>
</dbReference>
<dbReference type="AlphaFoldDB" id="A0A1L9TA35"/>
<protein>
    <recommendedName>
        <fullName evidence="4">Carboxylesterase type B domain-containing protein</fullName>
    </recommendedName>
</protein>
<dbReference type="InterPro" id="IPR029058">
    <property type="entry name" value="AB_hydrolase_fold"/>
</dbReference>
<keyword evidence="6" id="KW-1185">Reference proteome</keyword>
<evidence type="ECO:0000259" key="4">
    <source>
        <dbReference type="Pfam" id="PF00135"/>
    </source>
</evidence>
<dbReference type="InterPro" id="IPR002018">
    <property type="entry name" value="CarbesteraseB"/>
</dbReference>
<keyword evidence="3" id="KW-0732">Signal</keyword>
<feature type="signal peptide" evidence="3">
    <location>
        <begin position="1"/>
        <end position="20"/>
    </location>
</feature>
<dbReference type="GO" id="GO:0052689">
    <property type="term" value="F:carboxylic ester hydrolase activity"/>
    <property type="evidence" value="ECO:0007669"/>
    <property type="project" value="TreeGrafter"/>
</dbReference>
<feature type="chain" id="PRO_5012408785" description="Carboxylesterase type B domain-containing protein" evidence="3">
    <location>
        <begin position="21"/>
        <end position="575"/>
    </location>
</feature>
<dbReference type="PANTHER" id="PTHR43918">
    <property type="entry name" value="ACETYLCHOLINESTERASE"/>
    <property type="match status" value="1"/>
</dbReference>
<evidence type="ECO:0000256" key="1">
    <source>
        <dbReference type="ARBA" id="ARBA00005964"/>
    </source>
</evidence>
<gene>
    <name evidence="5" type="ORF">ASPSYDRAFT_48506</name>
</gene>
<dbReference type="EMBL" id="KV878591">
    <property type="protein sequence ID" value="OJJ56225.1"/>
    <property type="molecule type" value="Genomic_DNA"/>
</dbReference>
<reference evidence="6" key="1">
    <citation type="journal article" date="2017" name="Genome Biol.">
        <title>Comparative genomics reveals high biological diversity and specific adaptations in the industrially and medically important fungal genus Aspergillus.</title>
        <authorList>
            <person name="de Vries R.P."/>
            <person name="Riley R."/>
            <person name="Wiebenga A."/>
            <person name="Aguilar-Osorio G."/>
            <person name="Amillis S."/>
            <person name="Uchima C.A."/>
            <person name="Anderluh G."/>
            <person name="Asadollahi M."/>
            <person name="Askin M."/>
            <person name="Barry K."/>
            <person name="Battaglia E."/>
            <person name="Bayram O."/>
            <person name="Benocci T."/>
            <person name="Braus-Stromeyer S.A."/>
            <person name="Caldana C."/>
            <person name="Canovas D."/>
            <person name="Cerqueira G.C."/>
            <person name="Chen F."/>
            <person name="Chen W."/>
            <person name="Choi C."/>
            <person name="Clum A."/>
            <person name="Dos Santos R.A."/>
            <person name="Damasio A.R."/>
            <person name="Diallinas G."/>
            <person name="Emri T."/>
            <person name="Fekete E."/>
            <person name="Flipphi M."/>
            <person name="Freyberg S."/>
            <person name="Gallo A."/>
            <person name="Gournas C."/>
            <person name="Habgood R."/>
            <person name="Hainaut M."/>
            <person name="Harispe M.L."/>
            <person name="Henrissat B."/>
            <person name="Hilden K.S."/>
            <person name="Hope R."/>
            <person name="Hossain A."/>
            <person name="Karabika E."/>
            <person name="Karaffa L."/>
            <person name="Karanyi Z."/>
            <person name="Krasevec N."/>
            <person name="Kuo A."/>
            <person name="Kusch H."/>
            <person name="LaButti K."/>
            <person name="Lagendijk E.L."/>
            <person name="Lapidus A."/>
            <person name="Levasseur A."/>
            <person name="Lindquist E."/>
            <person name="Lipzen A."/>
            <person name="Logrieco A.F."/>
            <person name="MacCabe A."/>
            <person name="Maekelae M.R."/>
            <person name="Malavazi I."/>
            <person name="Melin P."/>
            <person name="Meyer V."/>
            <person name="Mielnichuk N."/>
            <person name="Miskei M."/>
            <person name="Molnar A.P."/>
            <person name="Mule G."/>
            <person name="Ngan C.Y."/>
            <person name="Orejas M."/>
            <person name="Orosz E."/>
            <person name="Ouedraogo J.P."/>
            <person name="Overkamp K.M."/>
            <person name="Park H.-S."/>
            <person name="Perrone G."/>
            <person name="Piumi F."/>
            <person name="Punt P.J."/>
            <person name="Ram A.F."/>
            <person name="Ramon A."/>
            <person name="Rauscher S."/>
            <person name="Record E."/>
            <person name="Riano-Pachon D.M."/>
            <person name="Robert V."/>
            <person name="Roehrig J."/>
            <person name="Ruller R."/>
            <person name="Salamov A."/>
            <person name="Salih N.S."/>
            <person name="Samson R.A."/>
            <person name="Sandor E."/>
            <person name="Sanguinetti M."/>
            <person name="Schuetze T."/>
            <person name="Sepcic K."/>
            <person name="Shelest E."/>
            <person name="Sherlock G."/>
            <person name="Sophianopoulou V."/>
            <person name="Squina F.M."/>
            <person name="Sun H."/>
            <person name="Susca A."/>
            <person name="Todd R.B."/>
            <person name="Tsang A."/>
            <person name="Unkles S.E."/>
            <person name="van de Wiele N."/>
            <person name="van Rossen-Uffink D."/>
            <person name="Oliveira J.V."/>
            <person name="Vesth T.C."/>
            <person name="Visser J."/>
            <person name="Yu J.-H."/>
            <person name="Zhou M."/>
            <person name="Andersen M.R."/>
            <person name="Archer D.B."/>
            <person name="Baker S.E."/>
            <person name="Benoit I."/>
            <person name="Brakhage A.A."/>
            <person name="Braus G.H."/>
            <person name="Fischer R."/>
            <person name="Frisvad J.C."/>
            <person name="Goldman G.H."/>
            <person name="Houbraken J."/>
            <person name="Oakley B."/>
            <person name="Pocsi I."/>
            <person name="Scazzocchio C."/>
            <person name="Seiboth B."/>
            <person name="vanKuyk P.A."/>
            <person name="Wortman J."/>
            <person name="Dyer P.S."/>
            <person name="Grigoriev I.V."/>
        </authorList>
    </citation>
    <scope>NUCLEOTIDE SEQUENCE [LARGE SCALE GENOMIC DNA]</scope>
    <source>
        <strain evidence="6">CBS 593.65</strain>
    </source>
</reference>
<dbReference type="SUPFAM" id="SSF53474">
    <property type="entry name" value="alpha/beta-Hydrolases"/>
    <property type="match status" value="1"/>
</dbReference>
<comment type="similarity">
    <text evidence="1">Belongs to the type-B carboxylesterase/lipase family.</text>
</comment>
<evidence type="ECO:0000256" key="2">
    <source>
        <dbReference type="ARBA" id="ARBA00022801"/>
    </source>
</evidence>
<keyword evidence="2" id="KW-0378">Hydrolase</keyword>
<dbReference type="Pfam" id="PF00135">
    <property type="entry name" value="COesterase"/>
    <property type="match status" value="1"/>
</dbReference>
<evidence type="ECO:0000313" key="6">
    <source>
        <dbReference type="Proteomes" id="UP000184356"/>
    </source>
</evidence>
<feature type="domain" description="Carboxylesterase type B" evidence="4">
    <location>
        <begin position="43"/>
        <end position="527"/>
    </location>
</feature>
<dbReference type="GeneID" id="63763709"/>
<dbReference type="Proteomes" id="UP000184356">
    <property type="component" value="Unassembled WGS sequence"/>
</dbReference>
<dbReference type="VEuPathDB" id="FungiDB:ASPSYDRAFT_48506"/>
<dbReference type="PANTHER" id="PTHR43918:SF4">
    <property type="entry name" value="CARBOXYLIC ESTER HYDROLASE"/>
    <property type="match status" value="1"/>
</dbReference>
<organism evidence="5 6">
    <name type="scientific">Aspergillus sydowii CBS 593.65</name>
    <dbReference type="NCBI Taxonomy" id="1036612"/>
    <lineage>
        <taxon>Eukaryota</taxon>
        <taxon>Fungi</taxon>
        <taxon>Dikarya</taxon>
        <taxon>Ascomycota</taxon>
        <taxon>Pezizomycotina</taxon>
        <taxon>Eurotiomycetes</taxon>
        <taxon>Eurotiomycetidae</taxon>
        <taxon>Eurotiales</taxon>
        <taxon>Aspergillaceae</taxon>
        <taxon>Aspergillus</taxon>
        <taxon>Aspergillus subgen. Nidulantes</taxon>
    </lineage>
</organism>
<dbReference type="InterPro" id="IPR050654">
    <property type="entry name" value="AChE-related_enzymes"/>
</dbReference>
<evidence type="ECO:0000313" key="5">
    <source>
        <dbReference type="EMBL" id="OJJ56225.1"/>
    </source>
</evidence>
<name>A0A1L9TA35_9EURO</name>
<accession>A0A1L9TA35</accession>
<dbReference type="STRING" id="1036612.A0A1L9TA35"/>
<dbReference type="Gene3D" id="3.40.50.1820">
    <property type="entry name" value="alpha/beta hydrolase"/>
    <property type="match status" value="1"/>
</dbReference>
<sequence>MAYYSFGLLVLSTLLPSIHSRPLQEPQPIASCVTSDAVRFRGTTANNVESFLNIRFGEDTSGANRFTPPKPFNYPAGTLVNATAPGAACPQPKQAVSTMPLFDNVTHMSEDCLTLRVDRPAGTPASAKLPVMVWIYGGGDTFGQIYDSAYDPTGLVLGAADKGTPVIYVAMNYRVGVFGFAASPALNATDSLNAGLLDQRLAIEWVRDHIETFGGDPDNVTIFGESDGATGVGLQITAYGGQQKAPFKRAILQSGSPMADKETAGTKSLRHTKQLTKLVNCTASTSEAELQCLRSVPMAKLNSIAVAYENKVGGNSGMGVFVPVAPSTFIPDSPSKLLATGRFSRGIDTLGGWNQDDGSFDTLATLSSDEDVFAYLKYEYPALSNKTIKHVMALYPVSSFPDLPSENISAHYFRTSRIQRDAEFTCPTLYTAQMNHKYSPESANYLFSLNQTIFRSAYAAANMSYLGVSHFSDIPYVFNQASAEALAPYATNEDLKLSSVMSGSWAAFAKTGLPSAGNGTISGWADAFGSGGGAQDQFLHVIGGPDHGSKTTKYDDLGARCAFWNSHEGFAARGV</sequence>